<gene>
    <name evidence="1" type="ORF">N9A08_12935</name>
</gene>
<evidence type="ECO:0000313" key="1">
    <source>
        <dbReference type="EMBL" id="UYB35521.1"/>
    </source>
</evidence>
<dbReference type="Proteomes" id="UP001063368">
    <property type="component" value="Chromosome"/>
</dbReference>
<dbReference type="EMBL" id="CP106856">
    <property type="protein sequence ID" value="UYB35521.1"/>
    <property type="molecule type" value="Genomic_DNA"/>
</dbReference>
<protein>
    <submittedName>
        <fullName evidence="1">Uncharacterized protein</fullName>
    </submittedName>
</protein>
<organism evidence="1 2">
    <name type="scientific">Arthrobacter koreensis</name>
    <dbReference type="NCBI Taxonomy" id="199136"/>
    <lineage>
        <taxon>Bacteria</taxon>
        <taxon>Bacillati</taxon>
        <taxon>Actinomycetota</taxon>
        <taxon>Actinomycetes</taxon>
        <taxon>Micrococcales</taxon>
        <taxon>Micrococcaceae</taxon>
        <taxon>Arthrobacter</taxon>
    </lineage>
</organism>
<evidence type="ECO:0000313" key="2">
    <source>
        <dbReference type="Proteomes" id="UP001063368"/>
    </source>
</evidence>
<sequence>MTPNNERPVFRTPEEVAPELGMTKTELRNYCRISGIHTRLSKNRIMLHADDIEKLVAWVRDRKNAANDWTAEPEPDPFERRG</sequence>
<keyword evidence="2" id="KW-1185">Reference proteome</keyword>
<accession>A0ABY6FQN5</accession>
<name>A0ABY6FQN5_9MICC</name>
<proteinExistence type="predicted"/>
<reference evidence="1" key="1">
    <citation type="submission" date="2022-09" db="EMBL/GenBank/DDBJ databases">
        <authorList>
            <person name="Li D."/>
            <person name="Cheng J."/>
            <person name="Li Y."/>
        </authorList>
    </citation>
    <scope>NUCLEOTIDE SEQUENCE</scope>
    <source>
        <strain evidence="1">DL</strain>
    </source>
</reference>
<dbReference type="RefSeq" id="WP_263127526.1">
    <property type="nucleotide sequence ID" value="NZ_CP106856.1"/>
</dbReference>